<dbReference type="FunFam" id="3.40.50.300:FF:001025">
    <property type="entry name" value="ATPase family, AAA domain-containing 2B"/>
    <property type="match status" value="1"/>
</dbReference>
<dbReference type="Gene3D" id="3.40.50.300">
    <property type="entry name" value="P-loop containing nucleotide triphosphate hydrolases"/>
    <property type="match status" value="1"/>
</dbReference>
<dbReference type="PANTHER" id="PTHR23077">
    <property type="entry name" value="AAA-FAMILY ATPASE"/>
    <property type="match status" value="1"/>
</dbReference>
<dbReference type="InterPro" id="IPR027417">
    <property type="entry name" value="P-loop_NTPase"/>
</dbReference>
<sequence length="515" mass="55115">MSNSLPDLQAEITQLRSANERLAGTLQVAREEIASMRAQVEATGKPPAQVGTVLAVDSAAREAEVALGGRHMWLSVATSVDLLGLRVGQGVRISENMIVSAPLAPARVGQMASVVQLVGADRALVNADAGALQMVLLAGSLRHGGVRPGDSLLVDTKAHVALEKVVRSDVEQLLQPEAPGVTYADIGGLDEQILKVRDAVELPFKNPDLYREYGLRAPKGVLLYGPPGCGKTLIAKAVANSLAGATGQPYFLSIKGPEVLNKYVGETERHIRAIFGRARQLASENVPVVIFFDEMEALFRTRGSGISSDVETMIVPQLLAEMDGLETLDNVIVIGASNREDMIDPAVLRPGRLDVRIRIDRPDRAGALDVFAKYLVSDLPYAQATLSQFGSGEEAARQMMAQLVDALYENSSQTALFELALANGDSRIIYASDLVSGAMIASIVERAKKFAVKDALHGRPGLTQNHLQRAFTEELMETTDLAATTTPREWARVTGLHGDDVVSVRALQAGEASDD</sequence>
<dbReference type="OrthoDB" id="9809379at2"/>
<evidence type="ECO:0000313" key="7">
    <source>
        <dbReference type="EMBL" id="EPD30537.1"/>
    </source>
</evidence>
<dbReference type="PANTHER" id="PTHR23077:SF144">
    <property type="entry name" value="PROTEASOME-ASSOCIATED ATPASE"/>
    <property type="match status" value="1"/>
</dbReference>
<evidence type="ECO:0000313" key="8">
    <source>
        <dbReference type="Proteomes" id="UP000014387"/>
    </source>
</evidence>
<dbReference type="InterPro" id="IPR012340">
    <property type="entry name" value="NA-bd_OB-fold"/>
</dbReference>
<keyword evidence="3 5" id="KW-0175">Coiled coil</keyword>
<evidence type="ECO:0000256" key="3">
    <source>
        <dbReference type="ARBA" id="ARBA00023054"/>
    </source>
</evidence>
<dbReference type="InterPro" id="IPR003959">
    <property type="entry name" value="ATPase_AAA_core"/>
</dbReference>
<dbReference type="InterPro" id="IPR003960">
    <property type="entry name" value="ATPase_AAA_CS"/>
</dbReference>
<evidence type="ECO:0000256" key="5">
    <source>
        <dbReference type="SAM" id="Coils"/>
    </source>
</evidence>
<feature type="domain" description="AAA+ ATPase" evidence="6">
    <location>
        <begin position="217"/>
        <end position="363"/>
    </location>
</feature>
<dbReference type="InterPro" id="IPR003593">
    <property type="entry name" value="AAA+_ATPase"/>
</dbReference>
<dbReference type="InterPro" id="IPR032501">
    <property type="entry name" value="Prot_ATP_ID_OB_2nd"/>
</dbReference>
<evidence type="ECO:0000256" key="2">
    <source>
        <dbReference type="ARBA" id="ARBA00022840"/>
    </source>
</evidence>
<dbReference type="Pfam" id="PF00004">
    <property type="entry name" value="AAA"/>
    <property type="match status" value="1"/>
</dbReference>
<dbReference type="Gene3D" id="2.40.50.140">
    <property type="entry name" value="Nucleic acid-binding proteins"/>
    <property type="match status" value="2"/>
</dbReference>
<dbReference type="NCBIfam" id="TIGR03689">
    <property type="entry name" value="pup_AAA"/>
    <property type="match status" value="1"/>
</dbReference>
<evidence type="ECO:0000259" key="6">
    <source>
        <dbReference type="SMART" id="SM00382"/>
    </source>
</evidence>
<name>A0A9W5RDQ5_9ACTO</name>
<dbReference type="Pfam" id="PF17758">
    <property type="entry name" value="Prot_ATP_ID_OB_N"/>
    <property type="match status" value="1"/>
</dbReference>
<dbReference type="GO" id="GO:0005524">
    <property type="term" value="F:ATP binding"/>
    <property type="evidence" value="ECO:0007669"/>
    <property type="project" value="UniProtKB-KW"/>
</dbReference>
<dbReference type="InterPro" id="IPR050168">
    <property type="entry name" value="AAA_ATPase_domain"/>
</dbReference>
<gene>
    <name evidence="7" type="ORF">HMPREF9238_00282</name>
</gene>
<dbReference type="Proteomes" id="UP000014387">
    <property type="component" value="Unassembled WGS sequence"/>
</dbReference>
<dbReference type="GO" id="GO:0000502">
    <property type="term" value="C:proteasome complex"/>
    <property type="evidence" value="ECO:0007669"/>
    <property type="project" value="UniProtKB-KW"/>
</dbReference>
<dbReference type="AlphaFoldDB" id="A0A9W5RDQ5"/>
<dbReference type="Gene3D" id="1.10.8.60">
    <property type="match status" value="1"/>
</dbReference>
<dbReference type="SUPFAM" id="SSF52540">
    <property type="entry name" value="P-loop containing nucleoside triphosphate hydrolases"/>
    <property type="match status" value="1"/>
</dbReference>
<dbReference type="Pfam" id="PF16450">
    <property type="entry name" value="Prot_ATP_ID_OB_C"/>
    <property type="match status" value="1"/>
</dbReference>
<keyword evidence="8" id="KW-1185">Reference proteome</keyword>
<dbReference type="GO" id="GO:0019941">
    <property type="term" value="P:modification-dependent protein catabolic process"/>
    <property type="evidence" value="ECO:0007669"/>
    <property type="project" value="InterPro"/>
</dbReference>
<reference evidence="7 8" key="1">
    <citation type="submission" date="2013-05" db="EMBL/GenBank/DDBJ databases">
        <title>The Genome Sequence of Actinomyces europaeus ACS-120-V-COL10B.</title>
        <authorList>
            <consortium name="The Broad Institute Genomics Platform"/>
            <person name="Earl A."/>
            <person name="Ward D."/>
            <person name="Feldgarden M."/>
            <person name="Gevers D."/>
            <person name="Saerens B."/>
            <person name="Vaneechoutte M."/>
            <person name="Walker B."/>
            <person name="Young S."/>
            <person name="Zeng Q."/>
            <person name="Gargeya S."/>
            <person name="Fitzgerald M."/>
            <person name="Haas B."/>
            <person name="Abouelleil A."/>
            <person name="Allen A.W."/>
            <person name="Alvarado L."/>
            <person name="Arachchi H.M."/>
            <person name="Berlin A.M."/>
            <person name="Chapman S.B."/>
            <person name="Gainer-Dewar J."/>
            <person name="Goldberg J."/>
            <person name="Griggs A."/>
            <person name="Gujja S."/>
            <person name="Hansen M."/>
            <person name="Howarth C."/>
            <person name="Imamovic A."/>
            <person name="Ireland A."/>
            <person name="Larimer J."/>
            <person name="McCowan C."/>
            <person name="Murphy C."/>
            <person name="Pearson M."/>
            <person name="Poon T.W."/>
            <person name="Priest M."/>
            <person name="Roberts A."/>
            <person name="Saif S."/>
            <person name="Shea T."/>
            <person name="Sisk P."/>
            <person name="Sykes S."/>
            <person name="Wortman J."/>
            <person name="Nusbaum C."/>
            <person name="Birren B."/>
        </authorList>
    </citation>
    <scope>NUCLEOTIDE SEQUENCE [LARGE SCALE GENOMIC DNA]</scope>
    <source>
        <strain evidence="7 8">ACS-120-V-Col10b</strain>
    </source>
</reference>
<dbReference type="EMBL" id="AGWN01000001">
    <property type="protein sequence ID" value="EPD30537.1"/>
    <property type="molecule type" value="Genomic_DNA"/>
</dbReference>
<proteinExistence type="inferred from homology"/>
<comment type="similarity">
    <text evidence="4">Belongs to the AAA ATPase family.</text>
</comment>
<organism evidence="7 8">
    <name type="scientific">Gleimia europaea ACS-120-V-Col10b</name>
    <dbReference type="NCBI Taxonomy" id="883069"/>
    <lineage>
        <taxon>Bacteria</taxon>
        <taxon>Bacillati</taxon>
        <taxon>Actinomycetota</taxon>
        <taxon>Actinomycetes</taxon>
        <taxon>Actinomycetales</taxon>
        <taxon>Actinomycetaceae</taxon>
        <taxon>Gleimia</taxon>
    </lineage>
</organism>
<evidence type="ECO:0000256" key="4">
    <source>
        <dbReference type="RuleBase" id="RU003651"/>
    </source>
</evidence>
<accession>A0A9W5RDQ5</accession>
<keyword evidence="2 4" id="KW-0067">ATP-binding</keyword>
<feature type="coiled-coil region" evidence="5">
    <location>
        <begin position="12"/>
        <end position="39"/>
    </location>
</feature>
<dbReference type="SMART" id="SM00382">
    <property type="entry name" value="AAA"/>
    <property type="match status" value="1"/>
</dbReference>
<dbReference type="RefSeq" id="WP_016443649.1">
    <property type="nucleotide sequence ID" value="NZ_KE150266.1"/>
</dbReference>
<protein>
    <submittedName>
        <fullName evidence="7">Proteasome ATPase</fullName>
    </submittedName>
</protein>
<keyword evidence="7" id="KW-0647">Proteasome</keyword>
<dbReference type="GO" id="GO:0010498">
    <property type="term" value="P:proteasomal protein catabolic process"/>
    <property type="evidence" value="ECO:0007669"/>
    <property type="project" value="InterPro"/>
</dbReference>
<evidence type="ECO:0000256" key="1">
    <source>
        <dbReference type="ARBA" id="ARBA00022741"/>
    </source>
</evidence>
<dbReference type="GO" id="GO:0016887">
    <property type="term" value="F:ATP hydrolysis activity"/>
    <property type="evidence" value="ECO:0007669"/>
    <property type="project" value="InterPro"/>
</dbReference>
<dbReference type="InterPro" id="IPR041626">
    <property type="entry name" value="Prot_ATP_ID_OB_N"/>
</dbReference>
<comment type="caution">
    <text evidence="7">The sequence shown here is derived from an EMBL/GenBank/DDBJ whole genome shotgun (WGS) entry which is preliminary data.</text>
</comment>
<dbReference type="PROSITE" id="PS00674">
    <property type="entry name" value="AAA"/>
    <property type="match status" value="1"/>
</dbReference>
<dbReference type="Gene3D" id="1.20.5.170">
    <property type="match status" value="1"/>
</dbReference>
<dbReference type="InterPro" id="IPR022482">
    <property type="entry name" value="Proteasome_ATPase"/>
</dbReference>
<keyword evidence="1 4" id="KW-0547">Nucleotide-binding</keyword>